<dbReference type="InterPro" id="IPR004919">
    <property type="entry name" value="GmrSD_N"/>
</dbReference>
<evidence type="ECO:0000313" key="3">
    <source>
        <dbReference type="EMBL" id="RVU44301.1"/>
    </source>
</evidence>
<dbReference type="Proteomes" id="UP000285575">
    <property type="component" value="Unassembled WGS sequence"/>
</dbReference>
<feature type="domain" description="GmrSD restriction endonucleases N-terminal" evidence="1">
    <location>
        <begin position="20"/>
        <end position="230"/>
    </location>
</feature>
<gene>
    <name evidence="3" type="ORF">EOE66_16605</name>
</gene>
<evidence type="ECO:0000259" key="1">
    <source>
        <dbReference type="Pfam" id="PF03235"/>
    </source>
</evidence>
<reference evidence="3 4" key="1">
    <citation type="submission" date="2019-01" db="EMBL/GenBank/DDBJ databases">
        <authorList>
            <person name="Chen W.-M."/>
        </authorList>
    </citation>
    <scope>NUCLEOTIDE SEQUENCE [LARGE SCALE GENOMIC DNA]</scope>
    <source>
        <strain evidence="3 4">KYPY4</strain>
    </source>
</reference>
<evidence type="ECO:0000259" key="2">
    <source>
        <dbReference type="Pfam" id="PF07510"/>
    </source>
</evidence>
<dbReference type="OrthoDB" id="3654724at2"/>
<comment type="caution">
    <text evidence="3">The sequence shown here is derived from an EMBL/GenBank/DDBJ whole genome shotgun (WGS) entry which is preliminary data.</text>
</comment>
<dbReference type="PANTHER" id="PTHR35149:SF2">
    <property type="entry name" value="DUF262 DOMAIN-CONTAINING PROTEIN"/>
    <property type="match status" value="1"/>
</dbReference>
<dbReference type="InterPro" id="IPR011089">
    <property type="entry name" value="GmrSD_C"/>
</dbReference>
<dbReference type="AlphaFoldDB" id="A0A437RBY3"/>
<evidence type="ECO:0000313" key="4">
    <source>
        <dbReference type="Proteomes" id="UP000285575"/>
    </source>
</evidence>
<organism evidence="3 4">
    <name type="scientific">Rubrivivax rivuli</name>
    <dbReference type="NCBI Taxonomy" id="1862385"/>
    <lineage>
        <taxon>Bacteria</taxon>
        <taxon>Pseudomonadati</taxon>
        <taxon>Pseudomonadota</taxon>
        <taxon>Betaproteobacteria</taxon>
        <taxon>Burkholderiales</taxon>
        <taxon>Sphaerotilaceae</taxon>
        <taxon>Rubrivivax</taxon>
    </lineage>
</organism>
<accession>A0A437RBY3</accession>
<dbReference type="Pfam" id="PF07510">
    <property type="entry name" value="GmrSD_C"/>
    <property type="match status" value="1"/>
</dbReference>
<protein>
    <submittedName>
        <fullName evidence="3">DUF262 domain-containing protein</fullName>
    </submittedName>
</protein>
<proteinExistence type="predicted"/>
<feature type="domain" description="GmrSD restriction endonucleases C-terminal" evidence="2">
    <location>
        <begin position="416"/>
        <end position="547"/>
    </location>
</feature>
<sequence>MQRRIEGDDRVKPSIQTLGQILYSPSQYVIPVFQRNYRWDRAQWQKLWSSIIDLTGPTKIGNHFMGFLVFVPGLAQPGQHTRFHMVDGQQRLTTSSIMLIALRNIARSVGQTELADEINGDYLVHGRKKGEEHFRLLPKAKDQKNYVAIVTGKGEPSGRMADALDYFEERFKELVEADANGLRSIFDLVCQRLEFMCATLEAENAYNIFKSLNSTGVPLGPSDLIRNFVFMHVKPDDQDEFDSDRWAPLEARFTTADGRLDEEAFSRFFRDVLMMDGKYVQPKDTFTTFEARYEATGFSPQALTDELLAHARHYAAIGGKQADTNSDVTSALAGLNALESSTTYPLLLSLFKKRADGVIDSAALARAITMLRGFIIRRFICSESSRGYGQMFVRAIDTAAKDPVQALETYLLHRGWPDDARFEAAFASFPLYQRGYTKTVLETIERQRGHKEQAALAAAQVEHIMPQTLNEGWLADLGEDAKRVHAEWLHRPGNLTLSAYNQELWNHPFSVKRQEYLNSNIGITRELANQTAWGEQQMKDRGQALAKEAAAIWTGPKVPYVQPKEKAAPEAAGEDGSAFRLRFWNGLIDFLAQEHADLPQFDSRAAMTIRLQSGVRHIGFELRHLLRPAAVALDVYFWREASFPVWETLKADPTEANELIGAEWSFGQTDDGKLRWMNIKLPMTSSDESEWPAAYAWFGDKLALLYTSVAPKLRDEMTAGTQA</sequence>
<keyword evidence="4" id="KW-1185">Reference proteome</keyword>
<name>A0A437RBY3_9BURK</name>
<dbReference type="PANTHER" id="PTHR35149">
    <property type="entry name" value="SLL5132 PROTEIN"/>
    <property type="match status" value="1"/>
</dbReference>
<dbReference type="EMBL" id="SACR01000005">
    <property type="protein sequence ID" value="RVU44301.1"/>
    <property type="molecule type" value="Genomic_DNA"/>
</dbReference>
<dbReference type="Pfam" id="PF03235">
    <property type="entry name" value="GmrSD_N"/>
    <property type="match status" value="1"/>
</dbReference>